<dbReference type="SMART" id="SM00108">
    <property type="entry name" value="B_lectin"/>
    <property type="match status" value="1"/>
</dbReference>
<dbReference type="InterPro" id="IPR036426">
    <property type="entry name" value="Bulb-type_lectin_dom_sf"/>
</dbReference>
<evidence type="ECO:0000256" key="8">
    <source>
        <dbReference type="ARBA" id="ARBA00022679"/>
    </source>
</evidence>
<sequence>MFVFGSSLVDNGNNNYLPNSIAKVDYTPYGVDFPLGPSGRFTNGKNVIDLLGEKLKLPNYIPPFTDPSTKGSKIVRGVNYASGGSGILDDTGALAGNVISLNEQIRNFENVTLPELELQLQENSKEIMSQFLFVVGSGGNDYSLNYFIGLANSNLTLEAFTDNLITTLSHQLKRLYNLGARKFVLMAINPNGCSPMATARVPTREGCVQSLNRAAHMFNAHLKNLVDDIRPDIPGSNLVFVNAYKVIRDIIRYPTSKGFRDANNACCEIANISQGGTGVLCKRGAVTVIADDVFPGSTLYASNLQQSWNSPNRSFTLSFIQESENTYFASISYNGIPIWRAGGDRGGAVDSSAALRFLATGNLELVNGPSGSIVWQSNTSGLGVTTAALDDSGNFILRNGSFPIWTTFDHPTDTILPGQIFTVNHVLRCGSYSFHLSSAGEISLRWNNSIVYYTSKGINATDNSNLNLTSPSLSMQSVGLFSLFDRMLSSPIIMARDNDYGQVSNNSLRFVQLDCDGNMRIYSSSVNNGRGNRIVRWTAVSDQCQVFGYCGNFGVCSYDEVSSNPVCRCPSQNFDPIDRNDGRRGCRRTVEIQNCQTTVLSLNNTMFLTYPPEINTDFFTASITACRSNCLADTSCVASSSLADGSGVCNMKRSAFVSGYQSPTLTTTSFVKVCESAMPNPPISSNDKKSDAMKIAVVVLGIILVTFLPFRIISWVSRIASGVGEFVSSASLSGSSGGVAGGVPLCALIFFLEGGGGNDYSLNYFIGLANSNLTLEAFTDNLITTLSHQLKSDGYGSGPTLEGCVQSLNRAAHMFNAHLKNLVDDVRPDIPGSNLVFVNAYKVIRDIIRYPTSKGFRDANNACCEIANISQGGTGVLCKRGGSICTNRSEYVFFDGLHPTEAVNIVIATKAFTSNLKAEVYPFNVKHLSEI</sequence>
<evidence type="ECO:0000256" key="15">
    <source>
        <dbReference type="ARBA" id="ARBA00022801"/>
    </source>
</evidence>
<dbReference type="GO" id="GO:0005576">
    <property type="term" value="C:extracellular region"/>
    <property type="evidence" value="ECO:0007669"/>
    <property type="project" value="UniProtKB-SubCell"/>
</dbReference>
<dbReference type="AlphaFoldDB" id="A0AAV6XGW6"/>
<dbReference type="Pfam" id="PF01453">
    <property type="entry name" value="B_lectin"/>
    <property type="match status" value="1"/>
</dbReference>
<evidence type="ECO:0000313" key="29">
    <source>
        <dbReference type="Proteomes" id="UP000826271"/>
    </source>
</evidence>
<dbReference type="GO" id="GO:0048544">
    <property type="term" value="P:recognition of pollen"/>
    <property type="evidence" value="ECO:0007669"/>
    <property type="project" value="InterPro"/>
</dbReference>
<evidence type="ECO:0000256" key="21">
    <source>
        <dbReference type="ARBA" id="ARBA00023157"/>
    </source>
</evidence>
<dbReference type="Gene3D" id="2.90.10.10">
    <property type="entry name" value="Bulb-type lectin domain"/>
    <property type="match status" value="1"/>
</dbReference>
<keyword evidence="8" id="KW-0808">Transferase</keyword>
<dbReference type="InterPro" id="IPR001480">
    <property type="entry name" value="Bulb-type_lectin_dom"/>
</dbReference>
<evidence type="ECO:0000256" key="13">
    <source>
        <dbReference type="ARBA" id="ARBA00022741"/>
    </source>
</evidence>
<evidence type="ECO:0000256" key="6">
    <source>
        <dbReference type="ARBA" id="ARBA00022525"/>
    </source>
</evidence>
<keyword evidence="16" id="KW-0067">ATP-binding</keyword>
<dbReference type="GO" id="GO:0004674">
    <property type="term" value="F:protein serine/threonine kinase activity"/>
    <property type="evidence" value="ECO:0007669"/>
    <property type="project" value="UniProtKB-KW"/>
</dbReference>
<comment type="caution">
    <text evidence="28">The sequence shown here is derived from an EMBL/GenBank/DDBJ whole genome shotgun (WGS) entry which is preliminary data.</text>
</comment>
<evidence type="ECO:0000256" key="5">
    <source>
        <dbReference type="ARBA" id="ARBA00022475"/>
    </source>
</evidence>
<dbReference type="GO" id="GO:0005524">
    <property type="term" value="F:ATP binding"/>
    <property type="evidence" value="ECO:0007669"/>
    <property type="project" value="UniProtKB-KW"/>
</dbReference>
<evidence type="ECO:0000256" key="17">
    <source>
        <dbReference type="ARBA" id="ARBA00022963"/>
    </source>
</evidence>
<dbReference type="FunFam" id="2.90.10.10:FF:000016">
    <property type="entry name" value="G-type lectin S-receptor-like serine/threonine-protein kinase"/>
    <property type="match status" value="1"/>
</dbReference>
<keyword evidence="13" id="KW-0547">Nucleotide-binding</keyword>
<dbReference type="GO" id="GO:0016042">
    <property type="term" value="P:lipid catabolic process"/>
    <property type="evidence" value="ECO:0007669"/>
    <property type="project" value="UniProtKB-KW"/>
</dbReference>
<evidence type="ECO:0000256" key="24">
    <source>
        <dbReference type="ARBA" id="ARBA00047899"/>
    </source>
</evidence>
<evidence type="ECO:0000256" key="26">
    <source>
        <dbReference type="SAM" id="Phobius"/>
    </source>
</evidence>
<evidence type="ECO:0000259" key="27">
    <source>
        <dbReference type="PROSITE" id="PS50927"/>
    </source>
</evidence>
<keyword evidence="5" id="KW-1003">Cell membrane</keyword>
<comment type="catalytic activity">
    <reaction evidence="25">
        <text>L-seryl-[protein] + ATP = O-phospho-L-seryl-[protein] + ADP + H(+)</text>
        <dbReference type="Rhea" id="RHEA:17989"/>
        <dbReference type="Rhea" id="RHEA-COMP:9863"/>
        <dbReference type="Rhea" id="RHEA-COMP:11604"/>
        <dbReference type="ChEBI" id="CHEBI:15378"/>
        <dbReference type="ChEBI" id="CHEBI:29999"/>
        <dbReference type="ChEBI" id="CHEBI:30616"/>
        <dbReference type="ChEBI" id="CHEBI:83421"/>
        <dbReference type="ChEBI" id="CHEBI:456216"/>
        <dbReference type="EC" id="2.7.11.1"/>
    </reaction>
</comment>
<evidence type="ECO:0000256" key="4">
    <source>
        <dbReference type="ARBA" id="ARBA00012513"/>
    </source>
</evidence>
<dbReference type="Pfam" id="PF00657">
    <property type="entry name" value="Lipase_GDSL"/>
    <property type="match status" value="2"/>
</dbReference>
<evidence type="ECO:0000256" key="2">
    <source>
        <dbReference type="ARBA" id="ARBA00004613"/>
    </source>
</evidence>
<keyword evidence="21" id="KW-1015">Disulfide bond</keyword>
<keyword evidence="22" id="KW-0675">Receptor</keyword>
<dbReference type="EC" id="2.7.11.1" evidence="4"/>
<keyword evidence="29" id="KW-1185">Reference proteome</keyword>
<gene>
    <name evidence="28" type="ORF">BUALT_Bualt08G0130200</name>
</gene>
<evidence type="ECO:0000256" key="20">
    <source>
        <dbReference type="ARBA" id="ARBA00023136"/>
    </source>
</evidence>
<dbReference type="GO" id="GO:0016788">
    <property type="term" value="F:hydrolase activity, acting on ester bonds"/>
    <property type="evidence" value="ECO:0007669"/>
    <property type="project" value="InterPro"/>
</dbReference>
<dbReference type="InterPro" id="IPR051238">
    <property type="entry name" value="GDSL_esterase/lipase"/>
</dbReference>
<accession>A0AAV6XGW6</accession>
<keyword evidence="9 26" id="KW-0812">Transmembrane</keyword>
<dbReference type="Proteomes" id="UP000826271">
    <property type="component" value="Unassembled WGS sequence"/>
</dbReference>
<dbReference type="Pfam" id="PF00954">
    <property type="entry name" value="S_locus_glycop"/>
    <property type="match status" value="1"/>
</dbReference>
<dbReference type="EMBL" id="WHWC01000008">
    <property type="protein sequence ID" value="KAG8378368.1"/>
    <property type="molecule type" value="Genomic_DNA"/>
</dbReference>
<evidence type="ECO:0000256" key="11">
    <source>
        <dbReference type="ARBA" id="ARBA00022734"/>
    </source>
</evidence>
<evidence type="ECO:0000256" key="23">
    <source>
        <dbReference type="ARBA" id="ARBA00023180"/>
    </source>
</evidence>
<keyword evidence="23" id="KW-0325">Glycoprotein</keyword>
<evidence type="ECO:0000256" key="14">
    <source>
        <dbReference type="ARBA" id="ARBA00022777"/>
    </source>
</evidence>
<evidence type="ECO:0000256" key="10">
    <source>
        <dbReference type="ARBA" id="ARBA00022729"/>
    </source>
</evidence>
<comment type="subcellular location">
    <subcellularLocation>
        <location evidence="1">Cell membrane</location>
        <topology evidence="1">Single-pass type I membrane protein</topology>
    </subcellularLocation>
    <subcellularLocation>
        <location evidence="2">Secreted</location>
    </subcellularLocation>
</comment>
<feature type="domain" description="Bulb-type lectin" evidence="27">
    <location>
        <begin position="290"/>
        <end position="410"/>
    </location>
</feature>
<dbReference type="PROSITE" id="PS50927">
    <property type="entry name" value="BULB_LECTIN"/>
    <property type="match status" value="1"/>
</dbReference>
<dbReference type="Gene3D" id="3.40.50.1110">
    <property type="entry name" value="SGNH hydrolase"/>
    <property type="match status" value="2"/>
</dbReference>
<keyword evidence="12" id="KW-0677">Repeat</keyword>
<evidence type="ECO:0000256" key="1">
    <source>
        <dbReference type="ARBA" id="ARBA00004251"/>
    </source>
</evidence>
<dbReference type="InterPro" id="IPR000858">
    <property type="entry name" value="S_locus_glycoprot_dom"/>
</dbReference>
<evidence type="ECO:0000256" key="9">
    <source>
        <dbReference type="ARBA" id="ARBA00022692"/>
    </source>
</evidence>
<keyword evidence="18 26" id="KW-1133">Transmembrane helix</keyword>
<reference evidence="28" key="1">
    <citation type="submission" date="2019-10" db="EMBL/GenBank/DDBJ databases">
        <authorList>
            <person name="Zhang R."/>
            <person name="Pan Y."/>
            <person name="Wang J."/>
            <person name="Ma R."/>
            <person name="Yu S."/>
        </authorList>
    </citation>
    <scope>NUCLEOTIDE SEQUENCE</scope>
    <source>
        <strain evidence="28">LA-IB0</strain>
        <tissue evidence="28">Leaf</tissue>
    </source>
</reference>
<evidence type="ECO:0000256" key="18">
    <source>
        <dbReference type="ARBA" id="ARBA00022989"/>
    </source>
</evidence>
<proteinExistence type="inferred from homology"/>
<evidence type="ECO:0000256" key="19">
    <source>
        <dbReference type="ARBA" id="ARBA00023098"/>
    </source>
</evidence>
<comment type="similarity">
    <text evidence="3">Belongs to the 'GDSL' lipolytic enzyme family.</text>
</comment>
<evidence type="ECO:0000313" key="28">
    <source>
        <dbReference type="EMBL" id="KAG8378368.1"/>
    </source>
</evidence>
<protein>
    <recommendedName>
        <fullName evidence="4">non-specific serine/threonine protein kinase</fullName>
        <ecNumber evidence="4">2.7.11.1</ecNumber>
    </recommendedName>
</protein>
<feature type="transmembrane region" description="Helical" evidence="26">
    <location>
        <begin position="692"/>
        <end position="710"/>
    </location>
</feature>
<evidence type="ECO:0000256" key="3">
    <source>
        <dbReference type="ARBA" id="ARBA00008668"/>
    </source>
</evidence>
<keyword evidence="15" id="KW-0378">Hydrolase</keyword>
<dbReference type="InterPro" id="IPR036514">
    <property type="entry name" value="SGNH_hydro_sf"/>
</dbReference>
<dbReference type="PANTHER" id="PTHR45650">
    <property type="entry name" value="GDSL-LIKE LIPASE/ACYLHYDROLASE-RELATED"/>
    <property type="match status" value="1"/>
</dbReference>
<evidence type="ECO:0000256" key="12">
    <source>
        <dbReference type="ARBA" id="ARBA00022737"/>
    </source>
</evidence>
<dbReference type="SUPFAM" id="SSF51110">
    <property type="entry name" value="alpha-D-mannose-specific plant lectins"/>
    <property type="match status" value="1"/>
</dbReference>
<keyword evidence="7" id="KW-0723">Serine/threonine-protein kinase</keyword>
<keyword evidence="10" id="KW-0732">Signal</keyword>
<keyword evidence="20 26" id="KW-0472">Membrane</keyword>
<keyword evidence="19" id="KW-0443">Lipid metabolism</keyword>
<organism evidence="28 29">
    <name type="scientific">Buddleja alternifolia</name>
    <dbReference type="NCBI Taxonomy" id="168488"/>
    <lineage>
        <taxon>Eukaryota</taxon>
        <taxon>Viridiplantae</taxon>
        <taxon>Streptophyta</taxon>
        <taxon>Embryophyta</taxon>
        <taxon>Tracheophyta</taxon>
        <taxon>Spermatophyta</taxon>
        <taxon>Magnoliopsida</taxon>
        <taxon>eudicotyledons</taxon>
        <taxon>Gunneridae</taxon>
        <taxon>Pentapetalae</taxon>
        <taxon>asterids</taxon>
        <taxon>lamiids</taxon>
        <taxon>Lamiales</taxon>
        <taxon>Scrophulariaceae</taxon>
        <taxon>Buddlejeae</taxon>
        <taxon>Buddleja</taxon>
    </lineage>
</organism>
<evidence type="ECO:0000256" key="16">
    <source>
        <dbReference type="ARBA" id="ARBA00022840"/>
    </source>
</evidence>
<keyword evidence="6" id="KW-0964">Secreted</keyword>
<keyword evidence="17" id="KW-0442">Lipid degradation</keyword>
<keyword evidence="11" id="KW-0430">Lectin</keyword>
<dbReference type="GO" id="GO:0030246">
    <property type="term" value="F:carbohydrate binding"/>
    <property type="evidence" value="ECO:0007669"/>
    <property type="project" value="UniProtKB-KW"/>
</dbReference>
<name>A0AAV6XGW6_9LAMI</name>
<dbReference type="InterPro" id="IPR035669">
    <property type="entry name" value="SGNH_plant_lipase-like"/>
</dbReference>
<keyword evidence="14" id="KW-0418">Kinase</keyword>
<dbReference type="CDD" id="cd01837">
    <property type="entry name" value="SGNH_plant_lipase_like"/>
    <property type="match status" value="1"/>
</dbReference>
<dbReference type="PANTHER" id="PTHR45650:SF2">
    <property type="entry name" value="OS06G0560700 PROTEIN"/>
    <property type="match status" value="1"/>
</dbReference>
<evidence type="ECO:0000256" key="7">
    <source>
        <dbReference type="ARBA" id="ARBA00022527"/>
    </source>
</evidence>
<dbReference type="InterPro" id="IPR001087">
    <property type="entry name" value="GDSL"/>
</dbReference>
<comment type="catalytic activity">
    <reaction evidence="24">
        <text>L-threonyl-[protein] + ATP = O-phospho-L-threonyl-[protein] + ADP + H(+)</text>
        <dbReference type="Rhea" id="RHEA:46608"/>
        <dbReference type="Rhea" id="RHEA-COMP:11060"/>
        <dbReference type="Rhea" id="RHEA-COMP:11605"/>
        <dbReference type="ChEBI" id="CHEBI:15378"/>
        <dbReference type="ChEBI" id="CHEBI:30013"/>
        <dbReference type="ChEBI" id="CHEBI:30616"/>
        <dbReference type="ChEBI" id="CHEBI:61977"/>
        <dbReference type="ChEBI" id="CHEBI:456216"/>
        <dbReference type="EC" id="2.7.11.1"/>
    </reaction>
</comment>
<evidence type="ECO:0000256" key="25">
    <source>
        <dbReference type="ARBA" id="ARBA00048679"/>
    </source>
</evidence>
<dbReference type="GO" id="GO:0005886">
    <property type="term" value="C:plasma membrane"/>
    <property type="evidence" value="ECO:0007669"/>
    <property type="project" value="UniProtKB-SubCell"/>
</dbReference>
<evidence type="ECO:0000256" key="22">
    <source>
        <dbReference type="ARBA" id="ARBA00023170"/>
    </source>
</evidence>